<keyword evidence="4 5" id="KW-0408">Iron</keyword>
<evidence type="ECO:0000256" key="4">
    <source>
        <dbReference type="ARBA" id="ARBA00023004"/>
    </source>
</evidence>
<dbReference type="GO" id="GO:0004497">
    <property type="term" value="F:monooxygenase activity"/>
    <property type="evidence" value="ECO:0007669"/>
    <property type="project" value="UniProtKB-KW"/>
</dbReference>
<dbReference type="InterPro" id="IPR002401">
    <property type="entry name" value="Cyt_P450_E_grp-I"/>
</dbReference>
<dbReference type="InterPro" id="IPR001128">
    <property type="entry name" value="Cyt_P450"/>
</dbReference>
<comment type="similarity">
    <text evidence="6">Belongs to the cytochrome P450 family.</text>
</comment>
<feature type="binding site" description="axial binding residue" evidence="5">
    <location>
        <position position="137"/>
    </location>
    <ligand>
        <name>heme</name>
        <dbReference type="ChEBI" id="CHEBI:30413"/>
    </ligand>
    <ligandPart>
        <name>Fe</name>
        <dbReference type="ChEBI" id="CHEBI:18248"/>
    </ligandPart>
</feature>
<dbReference type="Gramene" id="TVU09408">
    <property type="protein sequence ID" value="TVU09408"/>
    <property type="gene ID" value="EJB05_42880"/>
</dbReference>
<feature type="non-terminal residue" evidence="7">
    <location>
        <position position="201"/>
    </location>
</feature>
<keyword evidence="8" id="KW-1185">Reference proteome</keyword>
<dbReference type="InterPro" id="IPR050651">
    <property type="entry name" value="Plant_Cytochrome_P450_Monoox"/>
</dbReference>
<dbReference type="AlphaFoldDB" id="A0A5J9TEI7"/>
<evidence type="ECO:0000256" key="3">
    <source>
        <dbReference type="ARBA" id="ARBA00023002"/>
    </source>
</evidence>
<dbReference type="GO" id="GO:0020037">
    <property type="term" value="F:heme binding"/>
    <property type="evidence" value="ECO:0007669"/>
    <property type="project" value="InterPro"/>
</dbReference>
<dbReference type="OrthoDB" id="2789670at2759"/>
<gene>
    <name evidence="7" type="ORF">EJB05_42880</name>
</gene>
<dbReference type="PANTHER" id="PTHR47947:SF42">
    <property type="entry name" value="OS02G0503700 PROTEIN"/>
    <property type="match status" value="1"/>
</dbReference>
<dbReference type="PROSITE" id="PS00086">
    <property type="entry name" value="CYTOCHROME_P450"/>
    <property type="match status" value="1"/>
</dbReference>
<evidence type="ECO:0000313" key="7">
    <source>
        <dbReference type="EMBL" id="TVU09408.1"/>
    </source>
</evidence>
<dbReference type="Proteomes" id="UP000324897">
    <property type="component" value="Chromosome 3"/>
</dbReference>
<dbReference type="Pfam" id="PF00067">
    <property type="entry name" value="p450"/>
    <property type="match status" value="1"/>
</dbReference>
<keyword evidence="3 6" id="KW-0560">Oxidoreductase</keyword>
<keyword evidence="6" id="KW-0503">Monooxygenase</keyword>
<evidence type="ECO:0000256" key="1">
    <source>
        <dbReference type="ARBA" id="ARBA00022617"/>
    </source>
</evidence>
<proteinExistence type="inferred from homology"/>
<dbReference type="InterPro" id="IPR036396">
    <property type="entry name" value="Cyt_P450_sf"/>
</dbReference>
<comment type="caution">
    <text evidence="7">The sequence shown here is derived from an EMBL/GenBank/DDBJ whole genome shotgun (WGS) entry which is preliminary data.</text>
</comment>
<protein>
    <recommendedName>
        <fullName evidence="9">Cytochrome P450</fullName>
    </recommendedName>
</protein>
<sequence length="201" mass="22244">AGLASWLASARYLNELECWLGSARYELELAREGSQYALTKIEKVNMKVLEATDLPKLQYLRCIVMETLRLYPATPLLVPHESSVDSVVSGFHSQGDNASRILSYGTGRPTDFIPERFEDGKSDGKMLIPFGMGRRRCPAENLGMQMVGLALGTMIQCFNWQRLGADPVDMAEGSGLTMPKVVPLEASYEPRASMIDLLPKI</sequence>
<organism evidence="7 8">
    <name type="scientific">Eragrostis curvula</name>
    <name type="common">weeping love grass</name>
    <dbReference type="NCBI Taxonomy" id="38414"/>
    <lineage>
        <taxon>Eukaryota</taxon>
        <taxon>Viridiplantae</taxon>
        <taxon>Streptophyta</taxon>
        <taxon>Embryophyta</taxon>
        <taxon>Tracheophyta</taxon>
        <taxon>Spermatophyta</taxon>
        <taxon>Magnoliopsida</taxon>
        <taxon>Liliopsida</taxon>
        <taxon>Poales</taxon>
        <taxon>Poaceae</taxon>
        <taxon>PACMAD clade</taxon>
        <taxon>Chloridoideae</taxon>
        <taxon>Eragrostideae</taxon>
        <taxon>Eragrostidinae</taxon>
        <taxon>Eragrostis</taxon>
    </lineage>
</organism>
<evidence type="ECO:0000256" key="2">
    <source>
        <dbReference type="ARBA" id="ARBA00022723"/>
    </source>
</evidence>
<dbReference type="EMBL" id="RWGY01000039">
    <property type="protein sequence ID" value="TVU09408.1"/>
    <property type="molecule type" value="Genomic_DNA"/>
</dbReference>
<dbReference type="InterPro" id="IPR017972">
    <property type="entry name" value="Cyt_P450_CS"/>
</dbReference>
<evidence type="ECO:0000256" key="6">
    <source>
        <dbReference type="RuleBase" id="RU000461"/>
    </source>
</evidence>
<dbReference type="Gene3D" id="1.10.630.10">
    <property type="entry name" value="Cytochrome P450"/>
    <property type="match status" value="1"/>
</dbReference>
<dbReference type="SUPFAM" id="SSF48264">
    <property type="entry name" value="Cytochrome P450"/>
    <property type="match status" value="1"/>
</dbReference>
<dbReference type="PRINTS" id="PR00463">
    <property type="entry name" value="EP450I"/>
</dbReference>
<reference evidence="7 8" key="1">
    <citation type="journal article" date="2019" name="Sci. Rep.">
        <title>A high-quality genome of Eragrostis curvula grass provides insights into Poaceae evolution and supports new strategies to enhance forage quality.</title>
        <authorList>
            <person name="Carballo J."/>
            <person name="Santos B.A.C.M."/>
            <person name="Zappacosta D."/>
            <person name="Garbus I."/>
            <person name="Selva J.P."/>
            <person name="Gallo C.A."/>
            <person name="Diaz A."/>
            <person name="Albertini E."/>
            <person name="Caccamo M."/>
            <person name="Echenique V."/>
        </authorList>
    </citation>
    <scope>NUCLEOTIDE SEQUENCE [LARGE SCALE GENOMIC DNA]</scope>
    <source>
        <strain evidence="8">cv. Victoria</strain>
        <tissue evidence="7">Leaf</tissue>
    </source>
</reference>
<dbReference type="PANTHER" id="PTHR47947">
    <property type="entry name" value="CYTOCHROME P450 82C3-RELATED"/>
    <property type="match status" value="1"/>
</dbReference>
<dbReference type="GO" id="GO:0005506">
    <property type="term" value="F:iron ion binding"/>
    <property type="evidence" value="ECO:0007669"/>
    <property type="project" value="InterPro"/>
</dbReference>
<keyword evidence="2 5" id="KW-0479">Metal-binding</keyword>
<evidence type="ECO:0000313" key="8">
    <source>
        <dbReference type="Proteomes" id="UP000324897"/>
    </source>
</evidence>
<feature type="non-terminal residue" evidence="7">
    <location>
        <position position="1"/>
    </location>
</feature>
<dbReference type="GO" id="GO:0016705">
    <property type="term" value="F:oxidoreductase activity, acting on paired donors, with incorporation or reduction of molecular oxygen"/>
    <property type="evidence" value="ECO:0007669"/>
    <property type="project" value="InterPro"/>
</dbReference>
<name>A0A5J9TEI7_9POAL</name>
<comment type="cofactor">
    <cofactor evidence="5">
        <name>heme</name>
        <dbReference type="ChEBI" id="CHEBI:30413"/>
    </cofactor>
</comment>
<accession>A0A5J9TEI7</accession>
<keyword evidence="1 5" id="KW-0349">Heme</keyword>
<evidence type="ECO:0000256" key="5">
    <source>
        <dbReference type="PIRSR" id="PIRSR602401-1"/>
    </source>
</evidence>
<evidence type="ECO:0008006" key="9">
    <source>
        <dbReference type="Google" id="ProtNLM"/>
    </source>
</evidence>